<dbReference type="AlphaFoldDB" id="A0A914XTK3"/>
<dbReference type="InterPro" id="IPR042185">
    <property type="entry name" value="Serpin_sf_2"/>
</dbReference>
<proteinExistence type="inferred from homology"/>
<dbReference type="InterPro" id="IPR000215">
    <property type="entry name" value="Serpin_fam"/>
</dbReference>
<dbReference type="Proteomes" id="UP000887566">
    <property type="component" value="Unplaced"/>
</dbReference>
<dbReference type="SMART" id="SM00093">
    <property type="entry name" value="SERPIN"/>
    <property type="match status" value="1"/>
</dbReference>
<dbReference type="CDD" id="cd19590">
    <property type="entry name" value="serpin_thermopin-like"/>
    <property type="match status" value="1"/>
</dbReference>
<evidence type="ECO:0000313" key="4">
    <source>
        <dbReference type="Proteomes" id="UP000887566"/>
    </source>
</evidence>
<dbReference type="Gene3D" id="3.30.497.10">
    <property type="entry name" value="Antithrombin, subunit I, domain 2"/>
    <property type="match status" value="1"/>
</dbReference>
<dbReference type="InterPro" id="IPR023796">
    <property type="entry name" value="Serpin_dom"/>
</dbReference>
<dbReference type="GO" id="GO:0004867">
    <property type="term" value="F:serine-type endopeptidase inhibitor activity"/>
    <property type="evidence" value="ECO:0007669"/>
    <property type="project" value="InterPro"/>
</dbReference>
<dbReference type="InterPro" id="IPR036186">
    <property type="entry name" value="Serpin_sf"/>
</dbReference>
<sequence>MNFSTVHLNNKMADLTTTQAQFALDLMRAVGDVENEAFLSPVSIAIALAMTYAGVDGKTKSQMNNVMFGGLSDEEVHLRFAEIRHWLSEPNDGYHLFAANRLYAQKDFKLVPEFLDVLSKHYRSELHTVDFTTDAENVATEINDFVSHATANHINMLLGPGVLDAMTRLVLINAIYFKGDWVHQFDASRTQKNTFYSGPNNEKQVDMMVLKNKFLYAEDVDVQVLGMPYKGEDLHMFAFLPKERNGLAHFEKELSGERLLALIRSTRKTDVTVHFPKFKMEQSFKLNDALSSLGMTDLFDQEKADLSKITGDKDLFVSAVIHKAFIEVNEQGSEAAAATAVTMGLRCMPMAPPKQIIFTADHPFNFIIGNVDGHLLFLGRYV</sequence>
<comment type="similarity">
    <text evidence="1 2">Belongs to the serpin family.</text>
</comment>
<dbReference type="WBParaSite" id="PSAMB.scaffold955size38147.g9935.t1">
    <property type="protein sequence ID" value="PSAMB.scaffold955size38147.g9935.t1"/>
    <property type="gene ID" value="PSAMB.scaffold955size38147.g9935"/>
</dbReference>
<accession>A0A914XTK3</accession>
<dbReference type="GO" id="GO:0005615">
    <property type="term" value="C:extracellular space"/>
    <property type="evidence" value="ECO:0007669"/>
    <property type="project" value="InterPro"/>
</dbReference>
<dbReference type="Pfam" id="PF00079">
    <property type="entry name" value="Serpin"/>
    <property type="match status" value="1"/>
</dbReference>
<feature type="domain" description="Serpin" evidence="3">
    <location>
        <begin position="24"/>
        <end position="382"/>
    </location>
</feature>
<dbReference type="SUPFAM" id="SSF56574">
    <property type="entry name" value="Serpins"/>
    <property type="match status" value="1"/>
</dbReference>
<evidence type="ECO:0000256" key="2">
    <source>
        <dbReference type="RuleBase" id="RU000411"/>
    </source>
</evidence>
<evidence type="ECO:0000313" key="5">
    <source>
        <dbReference type="WBParaSite" id="PSAMB.scaffold955size38147.g9935.t1"/>
    </source>
</evidence>
<dbReference type="InterPro" id="IPR042178">
    <property type="entry name" value="Serpin_sf_1"/>
</dbReference>
<dbReference type="PANTHER" id="PTHR11461:SF211">
    <property type="entry name" value="GH10112P-RELATED"/>
    <property type="match status" value="1"/>
</dbReference>
<protein>
    <submittedName>
        <fullName evidence="5">Serpin domain-containing protein</fullName>
    </submittedName>
</protein>
<organism evidence="4 5">
    <name type="scientific">Plectus sambesii</name>
    <dbReference type="NCBI Taxonomy" id="2011161"/>
    <lineage>
        <taxon>Eukaryota</taxon>
        <taxon>Metazoa</taxon>
        <taxon>Ecdysozoa</taxon>
        <taxon>Nematoda</taxon>
        <taxon>Chromadorea</taxon>
        <taxon>Plectida</taxon>
        <taxon>Plectina</taxon>
        <taxon>Plectoidea</taxon>
        <taxon>Plectidae</taxon>
        <taxon>Plectus</taxon>
    </lineage>
</organism>
<name>A0A914XTK3_9BILA</name>
<keyword evidence="4" id="KW-1185">Reference proteome</keyword>
<evidence type="ECO:0000259" key="3">
    <source>
        <dbReference type="SMART" id="SM00093"/>
    </source>
</evidence>
<reference evidence="5" key="1">
    <citation type="submission" date="2022-11" db="UniProtKB">
        <authorList>
            <consortium name="WormBaseParasite"/>
        </authorList>
    </citation>
    <scope>IDENTIFICATION</scope>
</reference>
<evidence type="ECO:0000256" key="1">
    <source>
        <dbReference type="ARBA" id="ARBA00009500"/>
    </source>
</evidence>
<dbReference type="Gene3D" id="2.30.39.10">
    <property type="entry name" value="Alpha-1-antitrypsin, domain 1"/>
    <property type="match status" value="1"/>
</dbReference>
<dbReference type="PANTHER" id="PTHR11461">
    <property type="entry name" value="SERINE PROTEASE INHIBITOR, SERPIN"/>
    <property type="match status" value="1"/>
</dbReference>